<reference evidence="14" key="1">
    <citation type="submission" date="2025-08" db="UniProtKB">
        <authorList>
            <consortium name="RefSeq"/>
        </authorList>
    </citation>
    <scope>IDENTIFICATION</scope>
    <source>
        <tissue evidence="14">Spleen</tissue>
    </source>
</reference>
<keyword evidence="7" id="KW-0863">Zinc-finger</keyword>
<dbReference type="GO" id="GO:0000993">
    <property type="term" value="F:RNA polymerase II complex binding"/>
    <property type="evidence" value="ECO:0007669"/>
    <property type="project" value="TreeGrafter"/>
</dbReference>
<evidence type="ECO:0000256" key="2">
    <source>
        <dbReference type="ARBA" id="ARBA00009240"/>
    </source>
</evidence>
<keyword evidence="9" id="KW-0175">Coiled coil</keyword>
<dbReference type="InterPro" id="IPR049408">
    <property type="entry name" value="UVSSA_N_a-solenoid_rpt"/>
</dbReference>
<dbReference type="Pfam" id="PF20867">
    <property type="entry name" value="UVSSA_N"/>
    <property type="match status" value="1"/>
</dbReference>
<keyword evidence="8" id="KW-0862">Zinc</keyword>
<keyword evidence="10" id="KW-0234">DNA repair</keyword>
<evidence type="ECO:0000256" key="1">
    <source>
        <dbReference type="ARBA" id="ARBA00004286"/>
    </source>
</evidence>
<feature type="compositionally biased region" description="Basic and acidic residues" evidence="11">
    <location>
        <begin position="391"/>
        <end position="400"/>
    </location>
</feature>
<proteinExistence type="inferred from homology"/>
<dbReference type="Proteomes" id="UP000515140">
    <property type="component" value="Unplaced"/>
</dbReference>
<accession>A0A6P5KSW3</accession>
<feature type="region of interest" description="Disordered" evidence="11">
    <location>
        <begin position="372"/>
        <end position="400"/>
    </location>
</feature>
<evidence type="ECO:0000259" key="12">
    <source>
        <dbReference type="Pfam" id="PF09740"/>
    </source>
</evidence>
<feature type="compositionally biased region" description="Polar residues" evidence="11">
    <location>
        <begin position="1"/>
        <end position="17"/>
    </location>
</feature>
<name>A0A6P5KSW3_PHACI</name>
<evidence type="ECO:0000256" key="7">
    <source>
        <dbReference type="ARBA" id="ARBA00022771"/>
    </source>
</evidence>
<dbReference type="RefSeq" id="XP_020847909.1">
    <property type="nucleotide sequence ID" value="XM_020992250.1"/>
</dbReference>
<evidence type="ECO:0000313" key="14">
    <source>
        <dbReference type="RefSeq" id="XP_020847909.1"/>
    </source>
</evidence>
<evidence type="ECO:0000256" key="4">
    <source>
        <dbReference type="ARBA" id="ARBA00022454"/>
    </source>
</evidence>
<evidence type="ECO:0000313" key="13">
    <source>
        <dbReference type="Proteomes" id="UP000515140"/>
    </source>
</evidence>
<dbReference type="InterPro" id="IPR018610">
    <property type="entry name" value="UVSSA"/>
</dbReference>
<keyword evidence="4" id="KW-0158">Chromosome</keyword>
<dbReference type="GO" id="GO:0008270">
    <property type="term" value="F:zinc ion binding"/>
    <property type="evidence" value="ECO:0007669"/>
    <property type="project" value="UniProtKB-KW"/>
</dbReference>
<dbReference type="CTD" id="57654"/>
<dbReference type="AlphaFoldDB" id="A0A6P5KSW3"/>
<evidence type="ECO:0000256" key="11">
    <source>
        <dbReference type="SAM" id="MobiDB-lite"/>
    </source>
</evidence>
<dbReference type="PANTHER" id="PTHR28670">
    <property type="entry name" value="UV-STIMULATED SCAFFOLD PROTEIN A"/>
    <property type="match status" value="1"/>
</dbReference>
<dbReference type="GO" id="GO:0009411">
    <property type="term" value="P:response to UV"/>
    <property type="evidence" value="ECO:0007669"/>
    <property type="project" value="InterPro"/>
</dbReference>
<keyword evidence="13" id="KW-1185">Reference proteome</keyword>
<keyword evidence="5" id="KW-0479">Metal-binding</keyword>
<dbReference type="InterPro" id="IPR008942">
    <property type="entry name" value="ENTH_VHS"/>
</dbReference>
<protein>
    <recommendedName>
        <fullName evidence="3">UV-stimulated scaffold protein A</fullName>
    </recommendedName>
</protein>
<evidence type="ECO:0000256" key="10">
    <source>
        <dbReference type="ARBA" id="ARBA00023204"/>
    </source>
</evidence>
<dbReference type="SUPFAM" id="SSF48464">
    <property type="entry name" value="ENTH/VHS domain"/>
    <property type="match status" value="1"/>
</dbReference>
<feature type="region of interest" description="Disordered" evidence="11">
    <location>
        <begin position="1"/>
        <end position="24"/>
    </location>
</feature>
<dbReference type="Pfam" id="PF09740">
    <property type="entry name" value="DUF2043"/>
    <property type="match status" value="1"/>
</dbReference>
<keyword evidence="6" id="KW-0227">DNA damage</keyword>
<evidence type="ECO:0000256" key="9">
    <source>
        <dbReference type="ARBA" id="ARBA00023054"/>
    </source>
</evidence>
<feature type="domain" description="UV-stimulated scaffold protein A C-terminal" evidence="12">
    <location>
        <begin position="404"/>
        <end position="508"/>
    </location>
</feature>
<dbReference type="GO" id="GO:0006283">
    <property type="term" value="P:transcription-coupled nucleotide-excision repair"/>
    <property type="evidence" value="ECO:0007669"/>
    <property type="project" value="TreeGrafter"/>
</dbReference>
<evidence type="ECO:0000256" key="8">
    <source>
        <dbReference type="ARBA" id="ARBA00022833"/>
    </source>
</evidence>
<evidence type="ECO:0000256" key="3">
    <source>
        <dbReference type="ARBA" id="ARBA00022111"/>
    </source>
</evidence>
<dbReference type="GeneID" id="110212252"/>
<feature type="region of interest" description="Disordered" evidence="11">
    <location>
        <begin position="550"/>
        <end position="575"/>
    </location>
</feature>
<evidence type="ECO:0000256" key="6">
    <source>
        <dbReference type="ARBA" id="ARBA00022763"/>
    </source>
</evidence>
<feature type="compositionally biased region" description="Low complexity" evidence="11">
    <location>
        <begin position="372"/>
        <end position="388"/>
    </location>
</feature>
<comment type="subcellular location">
    <subcellularLocation>
        <location evidence="1">Chromosome</location>
    </subcellularLocation>
</comment>
<dbReference type="GO" id="GO:0005694">
    <property type="term" value="C:chromosome"/>
    <property type="evidence" value="ECO:0007669"/>
    <property type="project" value="UniProtKB-SubCell"/>
</dbReference>
<comment type="similarity">
    <text evidence="2">Belongs to the UVSSA family.</text>
</comment>
<sequence length="621" mass="71423">MDQKLSQLVEDLTTSGEPQLDPEKMKEVKKICKSSEEHVSHAYHLLMTQLNQEHAEIRFSAFQIVDELFTRSHQFRTLIISNFQEFLELTMETDYEQPLPPPKEVAQKLKKAALKSVTEWNEKYGDAYKKLSLGYHFLKHNKKVDFQDVSARTLAERKRDEEKQKRLDSIYKERAKRMEKEMEDLQVHENEDNRAVVNSAMDGLKLIKNKFLPSVHSWIQLFTRAGIHDERLKRAIDLKKKLEIAIGKYKEMNIEPEGRKRKMMGKMHPGRASPFESMQRRALDADSDSDEDEVDFVEVPEKEGYEPHIPDHLRKEYGLEPLLHLSAPRKGGGMKSVGLSSSAKPRPSEEELDPTCAAATLRVLRDRLPTFSPLSSSVSGSAPAASLGEADDSKERKLAEERARAPVMPFGMDLYYWGKEQPTAGKILKFGSEHRFWKPNETEEEVESTEIAEMLKSRYITFAGKFEPVKHKCGALMPNGSLCERQDRLKCPFHGKIIPRDECGNPINPEDKAREEKKKFEKQAQHPEWQDVEFMKEVEAATGVDLGSARYSKKATEGKSKGKKRKYPNLTDLRQQVNTSRARIGKKVFDKGAMKRVIKAMNRMDQKKHEKFANQFNYALN</sequence>
<feature type="region of interest" description="Disordered" evidence="11">
    <location>
        <begin position="326"/>
        <end position="353"/>
    </location>
</feature>
<evidence type="ECO:0000256" key="5">
    <source>
        <dbReference type="ARBA" id="ARBA00022723"/>
    </source>
</evidence>
<organism evidence="13 14">
    <name type="scientific">Phascolarctos cinereus</name>
    <name type="common">Koala</name>
    <dbReference type="NCBI Taxonomy" id="38626"/>
    <lineage>
        <taxon>Eukaryota</taxon>
        <taxon>Metazoa</taxon>
        <taxon>Chordata</taxon>
        <taxon>Craniata</taxon>
        <taxon>Vertebrata</taxon>
        <taxon>Euteleostomi</taxon>
        <taxon>Mammalia</taxon>
        <taxon>Metatheria</taxon>
        <taxon>Diprotodontia</taxon>
        <taxon>Phascolarctidae</taxon>
        <taxon>Phascolarctos</taxon>
    </lineage>
</organism>
<gene>
    <name evidence="14" type="primary">UVSSA</name>
</gene>
<dbReference type="PANTHER" id="PTHR28670:SF1">
    <property type="entry name" value="UV-STIMULATED SCAFFOLD PROTEIN A"/>
    <property type="match status" value="1"/>
</dbReference>
<dbReference type="Gene3D" id="1.25.40.90">
    <property type="match status" value="1"/>
</dbReference>
<dbReference type="InterPro" id="IPR049431">
    <property type="entry name" value="UVSSA_C"/>
</dbReference>